<proteinExistence type="predicted"/>
<dbReference type="Gene3D" id="3.40.630.30">
    <property type="match status" value="1"/>
</dbReference>
<evidence type="ECO:0000259" key="1">
    <source>
        <dbReference type="PROSITE" id="PS51186"/>
    </source>
</evidence>
<accession>G9BAQ5</accession>
<dbReference type="PROSITE" id="PS51186">
    <property type="entry name" value="GNAT"/>
    <property type="match status" value="1"/>
</dbReference>
<reference evidence="2" key="1">
    <citation type="journal article" date="2012" name="Environ. Microbiol.">
        <title>Genetic structure of three fosmid-fragments encoding 16S rRNA genes of the Miscellaneous Crenarchaeotic Group (MCG): implications for physiology and evolution of marine sedimentary archaea.</title>
        <authorList>
            <person name="Li P.Y."/>
            <person name="Xie B.B."/>
            <person name="Zhang X.Y."/>
            <person name="Qin Q.L."/>
            <person name="Dang H.Y."/>
            <person name="Wang X.M."/>
            <person name="Chen X.L."/>
            <person name="Yu J."/>
            <person name="Zhang Y.Z."/>
        </authorList>
    </citation>
    <scope>NUCLEOTIDE SEQUENCE</scope>
</reference>
<dbReference type="GO" id="GO:0016747">
    <property type="term" value="F:acyltransferase activity, transferring groups other than amino-acyl groups"/>
    <property type="evidence" value="ECO:0007669"/>
    <property type="project" value="InterPro"/>
</dbReference>
<keyword evidence="2" id="KW-0808">Transferase</keyword>
<organism evidence="2">
    <name type="scientific">uncultured marine crenarchaeote E37-7F</name>
    <dbReference type="NCBI Taxonomy" id="907717"/>
    <lineage>
        <taxon>Archaea</taxon>
        <taxon>Candidatus Bathyarchaeota</taxon>
        <taxon>environmental samples</taxon>
    </lineage>
</organism>
<dbReference type="SUPFAM" id="SSF55729">
    <property type="entry name" value="Acyl-CoA N-acyltransferases (Nat)"/>
    <property type="match status" value="1"/>
</dbReference>
<dbReference type="InterPro" id="IPR000182">
    <property type="entry name" value="GNAT_dom"/>
</dbReference>
<name>G9BAQ5_9ARCH</name>
<dbReference type="InterPro" id="IPR016181">
    <property type="entry name" value="Acyl_CoA_acyltransferase"/>
</dbReference>
<feature type="domain" description="N-acetyltransferase" evidence="1">
    <location>
        <begin position="3"/>
        <end position="171"/>
    </location>
</feature>
<dbReference type="CDD" id="cd04301">
    <property type="entry name" value="NAT_SF"/>
    <property type="match status" value="1"/>
</dbReference>
<evidence type="ECO:0000313" key="2">
    <source>
        <dbReference type="EMBL" id="ADQ54411.1"/>
    </source>
</evidence>
<dbReference type="EMBL" id="HQ214611">
    <property type="protein sequence ID" value="ADQ54411.1"/>
    <property type="molecule type" value="Genomic_DNA"/>
</dbReference>
<protein>
    <submittedName>
        <fullName evidence="2">GNAT family acetyltransferase</fullName>
    </submittedName>
</protein>
<dbReference type="AlphaFoldDB" id="G9BAQ5"/>
<sequence length="325" mass="38094">MSIKIREASPEDSEEICLIHCSDVDHWYKQDGDQKIQVQYEELTPIEHWRQGGPWMDLGLCRQYLKNGIQRLGITPLIATVNNRCVGEAEFVLCHEPEPYFDFGYLTTIVVHKDVRRRGIGTKLVKECMKRTADAGLRFFDTVPEGVALNLYNKLGMMKWKEFPVLSLPINKRRLNLKHTYTEVEKSYDPTDDFSVIIDHWYPAKYRWTYFHDEEYRRFYSAKKQKIVQMQLENHEVIVALDHWPWNNTAGRFILFINPYSPLKIKELTQIVPVVNELSIEMDFTSLDARGVDPEIIQKEDLESLGFTGQPVLKKTSFLYLRGQV</sequence>
<dbReference type="Pfam" id="PF00583">
    <property type="entry name" value="Acetyltransf_1"/>
    <property type="match status" value="1"/>
</dbReference>
<gene>
    <name evidence="2" type="ORF">E37-7F_28</name>
</gene>